<protein>
    <submittedName>
        <fullName evidence="1">Uncharacterized protein</fullName>
    </submittedName>
</protein>
<reference evidence="1 2" key="1">
    <citation type="journal article" date="2021" name="ISME Commun">
        <title>Automated analysis of genomic sequences facilitates high-throughput and comprehensive description of bacteria.</title>
        <authorList>
            <person name="Hitch T.C.A."/>
        </authorList>
    </citation>
    <scope>NUCLEOTIDE SEQUENCE [LARGE SCALE GENOMIC DNA]</scope>
    <source>
        <strain evidence="1 2">Sanger_02</strain>
    </source>
</reference>
<dbReference type="Proteomes" id="UP001207605">
    <property type="component" value="Unassembled WGS sequence"/>
</dbReference>
<keyword evidence="2" id="KW-1185">Reference proteome</keyword>
<proteinExistence type="predicted"/>
<sequence>MEIVSGRTGSPHVTSQQFRQLVEGTVGQESYILTSGENLEPELASNNILKIRSGMMSHHGNISSIKIGTYDEVELTNGSQGMKRIDLVVNRYTRNTETNVEANNWVVITGTPVASDPAVPAYTVGNLQEGDLTDDCPVFEVHYDGLNVTEVKKLLDVADNMGKMKTELAELNGNYANNVRFIFFTMTPYGSGNSSALITTIAKINSLFGITDATPQNSGAVIMNGDGNADSLHAEGVTWQGENLYAVFNKNVNGRFRITGLFYYSPAGAITLS</sequence>
<evidence type="ECO:0000313" key="1">
    <source>
        <dbReference type="EMBL" id="MCU6701125.1"/>
    </source>
</evidence>
<dbReference type="EMBL" id="JAOQJV010000027">
    <property type="protein sequence ID" value="MCU6701125.1"/>
    <property type="molecule type" value="Genomic_DNA"/>
</dbReference>
<gene>
    <name evidence="1" type="ORF">OCV65_12930</name>
</gene>
<name>A0ABT2SA44_9FIRM</name>
<evidence type="ECO:0000313" key="2">
    <source>
        <dbReference type="Proteomes" id="UP001207605"/>
    </source>
</evidence>
<dbReference type="RefSeq" id="WP_262582405.1">
    <property type="nucleotide sequence ID" value="NZ_JAOQJV010000027.1"/>
</dbReference>
<organism evidence="1 2">
    <name type="scientific">Dorea ammoniilytica</name>
    <dbReference type="NCBI Taxonomy" id="2981788"/>
    <lineage>
        <taxon>Bacteria</taxon>
        <taxon>Bacillati</taxon>
        <taxon>Bacillota</taxon>
        <taxon>Clostridia</taxon>
        <taxon>Lachnospirales</taxon>
        <taxon>Lachnospiraceae</taxon>
        <taxon>Dorea</taxon>
    </lineage>
</organism>
<accession>A0ABT2SA44</accession>
<comment type="caution">
    <text evidence="1">The sequence shown here is derived from an EMBL/GenBank/DDBJ whole genome shotgun (WGS) entry which is preliminary data.</text>
</comment>